<protein>
    <recommendedName>
        <fullName evidence="4">Cupin domain-containing protein</fullName>
    </recommendedName>
</protein>
<dbReference type="InterPro" id="IPR011051">
    <property type="entry name" value="RmlC_Cupin_sf"/>
</dbReference>
<feature type="region of interest" description="Disordered" evidence="1">
    <location>
        <begin position="1"/>
        <end position="24"/>
    </location>
</feature>
<evidence type="ECO:0000313" key="3">
    <source>
        <dbReference type="Proteomes" id="UP000182573"/>
    </source>
</evidence>
<gene>
    <name evidence="2" type="ORF">SAMN05443574_13910</name>
</gene>
<dbReference type="EMBL" id="FNOF01000039">
    <property type="protein sequence ID" value="SDX37735.1"/>
    <property type="molecule type" value="Genomic_DNA"/>
</dbReference>
<accession>A0A1H3B7G3</accession>
<sequence length="128" mass="13941">MAKESVIVDLEDADQEPFPKPGLLHPKLTQRLECTELRVNAITPEPGQATAPHSHERQEAVYVALNGGYVQIGESITDVAPGGVVRIAPDPLRSIRNEGPDTPQTWLLFGSPPVGIIEDFGEYTMPDE</sequence>
<dbReference type="Gene3D" id="2.60.120.10">
    <property type="entry name" value="Jelly Rolls"/>
    <property type="match status" value="1"/>
</dbReference>
<dbReference type="SUPFAM" id="SSF51182">
    <property type="entry name" value="RmlC-like cupins"/>
    <property type="match status" value="1"/>
</dbReference>
<evidence type="ECO:0000256" key="1">
    <source>
        <dbReference type="SAM" id="MobiDB-lite"/>
    </source>
</evidence>
<evidence type="ECO:0008006" key="4">
    <source>
        <dbReference type="Google" id="ProtNLM"/>
    </source>
</evidence>
<organism evidence="2 3">
    <name type="scientific">Haloarcula vallismortis</name>
    <name type="common">Halobacterium vallismortis</name>
    <dbReference type="NCBI Taxonomy" id="28442"/>
    <lineage>
        <taxon>Archaea</taxon>
        <taxon>Methanobacteriati</taxon>
        <taxon>Methanobacteriota</taxon>
        <taxon>Stenosarchaea group</taxon>
        <taxon>Halobacteria</taxon>
        <taxon>Halobacteriales</taxon>
        <taxon>Haloarculaceae</taxon>
        <taxon>Haloarcula</taxon>
    </lineage>
</organism>
<name>A0A1H3B7G3_HALVA</name>
<dbReference type="RefSeq" id="WP_004515901.1">
    <property type="nucleotide sequence ID" value="NZ_FNOF01000039.1"/>
</dbReference>
<reference evidence="2 3" key="1">
    <citation type="submission" date="2016-10" db="EMBL/GenBank/DDBJ databases">
        <authorList>
            <person name="de Groot N.N."/>
        </authorList>
    </citation>
    <scope>NUCLEOTIDE SEQUENCE [LARGE SCALE GENOMIC DNA]</scope>
    <source>
        <strain evidence="2 3">DSM 3756</strain>
    </source>
</reference>
<dbReference type="Proteomes" id="UP000182573">
    <property type="component" value="Unassembled WGS sequence"/>
</dbReference>
<dbReference type="AlphaFoldDB" id="A0A1H3B7G3"/>
<proteinExistence type="predicted"/>
<evidence type="ECO:0000313" key="2">
    <source>
        <dbReference type="EMBL" id="SDX37735.1"/>
    </source>
</evidence>
<dbReference type="InterPro" id="IPR014710">
    <property type="entry name" value="RmlC-like_jellyroll"/>
</dbReference>